<dbReference type="EMBL" id="CAJNNW010001613">
    <property type="protein sequence ID" value="CAE8639875.1"/>
    <property type="molecule type" value="Genomic_DNA"/>
</dbReference>
<dbReference type="Proteomes" id="UP000626109">
    <property type="component" value="Unassembled WGS sequence"/>
</dbReference>
<evidence type="ECO:0000256" key="1">
    <source>
        <dbReference type="SAM" id="MobiDB-lite"/>
    </source>
</evidence>
<feature type="region of interest" description="Disordered" evidence="1">
    <location>
        <begin position="148"/>
        <end position="177"/>
    </location>
</feature>
<proteinExistence type="predicted"/>
<evidence type="ECO:0000313" key="3">
    <source>
        <dbReference type="Proteomes" id="UP000626109"/>
    </source>
</evidence>
<protein>
    <submittedName>
        <fullName evidence="2">Uncharacterized protein</fullName>
    </submittedName>
</protein>
<evidence type="ECO:0000313" key="2">
    <source>
        <dbReference type="EMBL" id="CAE8639875.1"/>
    </source>
</evidence>
<dbReference type="AlphaFoldDB" id="A0A813HNL0"/>
<sequence>MRSRTVSPWPGDRQVAASFVLSRPGSGMLAGCQAQSRSMAGQPSWAWGQASAPALLSVKAHGLQQAFVQRPVVQQQFGSRVQVIAPAAPDGPIPWPWKQAPAVSSVPVPAVRLGTPLPATPVQSQELFRLQAPGAAQISQRFPPLQLPTAASTAQQRSPAAAPAEKRAASAQPWDRRAGGDLAVAKDGAVVSAPDGVGGGSSSAARTYRFQGVPVVRLQSQQTTPSPALPTARTVLGNRAASQPGLLTVRARSVQPALLRGTHPQAPQLSVPPQPSAQASSQGSRPRVVRPGAITVPAPSPAAPMFAQKSVAVWEPVASVGQKFQPSPSPALNQRESSAPLLPSFTKSQLWAAVLAGQDRTASSECTTARTIFLHGACSAPGSVVAPSGAAGPFLAANMRPWDHVKAAKSYQLPSQEVLAALFSAATAEARATKRFVTPVATSTTSITISTSASLAATAASLAAPSTIATAATTAPASTVTSAAAAAAGPVASTGAEFAPAAEAAFAMAARVVEEASSDLAAAAVAAAGGRPGVASLQQTPNAHQHQANSPAWQVSPVLPVEALSAPASVSPVAPTPFRDLDVGRAEDRDAERNSGTARKSLVYSSTPDSGILTISSVASPLKSPSSCCSPSRMLASPRVYRSSPVRISASGRPSLQSASPAGGRSPPSGRRRRSTPPENHLSAWQQLYFNEVGRHPGTAEQFRAFVLHRGGQLPWCIARRVV</sequence>
<accession>A0A813HNL0</accession>
<feature type="compositionally biased region" description="Basic and acidic residues" evidence="1">
    <location>
        <begin position="164"/>
        <end position="177"/>
    </location>
</feature>
<feature type="compositionally biased region" description="Polar residues" evidence="1">
    <location>
        <begin position="594"/>
        <end position="604"/>
    </location>
</feature>
<gene>
    <name evidence="2" type="ORF">PGLA2088_LOCUS2005</name>
</gene>
<comment type="caution">
    <text evidence="2">The sequence shown here is derived from an EMBL/GenBank/DDBJ whole genome shotgun (WGS) entry which is preliminary data.</text>
</comment>
<feature type="region of interest" description="Disordered" evidence="1">
    <location>
        <begin position="648"/>
        <end position="679"/>
    </location>
</feature>
<organism evidence="2 3">
    <name type="scientific">Polarella glacialis</name>
    <name type="common">Dinoflagellate</name>
    <dbReference type="NCBI Taxonomy" id="89957"/>
    <lineage>
        <taxon>Eukaryota</taxon>
        <taxon>Sar</taxon>
        <taxon>Alveolata</taxon>
        <taxon>Dinophyceae</taxon>
        <taxon>Suessiales</taxon>
        <taxon>Suessiaceae</taxon>
        <taxon>Polarella</taxon>
    </lineage>
</organism>
<name>A0A813HNL0_POLGL</name>
<feature type="region of interest" description="Disordered" evidence="1">
    <location>
        <begin position="569"/>
        <end position="604"/>
    </location>
</feature>
<feature type="compositionally biased region" description="Low complexity" evidence="1">
    <location>
        <begin position="658"/>
        <end position="669"/>
    </location>
</feature>
<reference evidence="2" key="1">
    <citation type="submission" date="2021-02" db="EMBL/GenBank/DDBJ databases">
        <authorList>
            <person name="Dougan E. K."/>
            <person name="Rhodes N."/>
            <person name="Thang M."/>
            <person name="Chan C."/>
        </authorList>
    </citation>
    <scope>NUCLEOTIDE SEQUENCE</scope>
</reference>
<feature type="compositionally biased region" description="Basic and acidic residues" evidence="1">
    <location>
        <begin position="579"/>
        <end position="593"/>
    </location>
</feature>
<feature type="region of interest" description="Disordered" evidence="1">
    <location>
        <begin position="263"/>
        <end position="301"/>
    </location>
</feature>